<dbReference type="OrthoDB" id="9799921at2"/>
<protein>
    <submittedName>
        <fullName evidence="5">G/U mismatch-specific uracil-DNA glycosylase</fullName>
    </submittedName>
</protein>
<evidence type="ECO:0000313" key="6">
    <source>
        <dbReference type="Proteomes" id="UP000189796"/>
    </source>
</evidence>
<dbReference type="SUPFAM" id="SSF52141">
    <property type="entry name" value="Uracil-DNA glycosylase-like"/>
    <property type="match status" value="1"/>
</dbReference>
<dbReference type="AlphaFoldDB" id="A0A1M5WS72"/>
<dbReference type="Gene3D" id="3.40.470.10">
    <property type="entry name" value="Uracil-DNA glycosylase-like domain"/>
    <property type="match status" value="1"/>
</dbReference>
<dbReference type="InterPro" id="IPR015637">
    <property type="entry name" value="MUG/TDG"/>
</dbReference>
<evidence type="ECO:0000259" key="4">
    <source>
        <dbReference type="Pfam" id="PF03167"/>
    </source>
</evidence>
<dbReference type="InterPro" id="IPR005122">
    <property type="entry name" value="Uracil-DNA_glycosylase-like"/>
</dbReference>
<evidence type="ECO:0000256" key="3">
    <source>
        <dbReference type="ARBA" id="ARBA00023204"/>
    </source>
</evidence>
<evidence type="ECO:0000256" key="2">
    <source>
        <dbReference type="ARBA" id="ARBA00022801"/>
    </source>
</evidence>
<dbReference type="InterPro" id="IPR036895">
    <property type="entry name" value="Uracil-DNA_glycosylase-like_sf"/>
</dbReference>
<evidence type="ECO:0000256" key="1">
    <source>
        <dbReference type="ARBA" id="ARBA00022763"/>
    </source>
</evidence>
<sequence length="194" mass="21534">MVFRIAPSAIDPPIRVGRSPALTKRAHALEKLPDQLQPHLRLVFVGTAASQRSADVGHYYAHPGNRFWRTLHEVGITPRLFEPHEFPALLRLGIGFTDVCKLGAGMDHQALAFPVDIPAFREKMRRYRPNTIAFTSKKAASLFYGRPTKAVTLGRQPALDDFPIIFVLTSPSGAASGHWSVQPWRELADSIGDM</sequence>
<dbReference type="CDD" id="cd10028">
    <property type="entry name" value="UDG-F2_TDG_MUG"/>
    <property type="match status" value="1"/>
</dbReference>
<name>A0A1M5WS72_9BRAD</name>
<organism evidence="5 6">
    <name type="scientific">Bradyrhizobium erythrophlei</name>
    <dbReference type="NCBI Taxonomy" id="1437360"/>
    <lineage>
        <taxon>Bacteria</taxon>
        <taxon>Pseudomonadati</taxon>
        <taxon>Pseudomonadota</taxon>
        <taxon>Alphaproteobacteria</taxon>
        <taxon>Hyphomicrobiales</taxon>
        <taxon>Nitrobacteraceae</taxon>
        <taxon>Bradyrhizobium</taxon>
    </lineage>
</organism>
<dbReference type="EMBL" id="LT670817">
    <property type="protein sequence ID" value="SHH90291.1"/>
    <property type="molecule type" value="Genomic_DNA"/>
</dbReference>
<dbReference type="PANTHER" id="PTHR12159:SF9">
    <property type="entry name" value="G_T MISMATCH-SPECIFIC THYMINE DNA GLYCOSYLASE"/>
    <property type="match status" value="1"/>
</dbReference>
<dbReference type="GO" id="GO:0006285">
    <property type="term" value="P:base-excision repair, AP site formation"/>
    <property type="evidence" value="ECO:0007669"/>
    <property type="project" value="InterPro"/>
</dbReference>
<evidence type="ECO:0000313" key="5">
    <source>
        <dbReference type="EMBL" id="SHH90291.1"/>
    </source>
</evidence>
<dbReference type="PANTHER" id="PTHR12159">
    <property type="entry name" value="G/T AND G/U MISMATCH-SPECIFIC DNA GLYCOSYLASE"/>
    <property type="match status" value="1"/>
</dbReference>
<dbReference type="Pfam" id="PF03167">
    <property type="entry name" value="UDG"/>
    <property type="match status" value="1"/>
</dbReference>
<dbReference type="Proteomes" id="UP000189796">
    <property type="component" value="Chromosome I"/>
</dbReference>
<proteinExistence type="predicted"/>
<dbReference type="GO" id="GO:0008263">
    <property type="term" value="F:pyrimidine-specific mismatch base pair DNA N-glycosylase activity"/>
    <property type="evidence" value="ECO:0007669"/>
    <property type="project" value="TreeGrafter"/>
</dbReference>
<dbReference type="GO" id="GO:0004844">
    <property type="term" value="F:uracil DNA N-glycosylase activity"/>
    <property type="evidence" value="ECO:0007669"/>
    <property type="project" value="TreeGrafter"/>
</dbReference>
<reference evidence="5 6" key="1">
    <citation type="submission" date="2016-11" db="EMBL/GenBank/DDBJ databases">
        <authorList>
            <person name="Jaros S."/>
            <person name="Januszkiewicz K."/>
            <person name="Wedrychowicz H."/>
        </authorList>
    </citation>
    <scope>NUCLEOTIDE SEQUENCE [LARGE SCALE GENOMIC DNA]</scope>
    <source>
        <strain evidence="5 6">GAS138</strain>
    </source>
</reference>
<keyword evidence="2" id="KW-0378">Hydrolase</keyword>
<accession>A0A1M5WS72</accession>
<keyword evidence="3" id="KW-0234">DNA repair</keyword>
<keyword evidence="1" id="KW-0227">DNA damage</keyword>
<gene>
    <name evidence="5" type="ORF">SAMN05443248_6758</name>
</gene>
<feature type="domain" description="Uracil-DNA glycosylase-like" evidence="4">
    <location>
        <begin position="33"/>
        <end position="176"/>
    </location>
</feature>